<protein>
    <submittedName>
        <fullName evidence="2">Uncharacterized protein family UPF0150 domain protein</fullName>
    </submittedName>
</protein>
<dbReference type="SUPFAM" id="SSF143100">
    <property type="entry name" value="TTHA1013/TTHA0281-like"/>
    <property type="match status" value="1"/>
</dbReference>
<dbReference type="InterPro" id="IPR051404">
    <property type="entry name" value="TA_system_antitoxin"/>
</dbReference>
<comment type="caution">
    <text evidence="2">The sequence shown here is derived from an EMBL/GenBank/DDBJ whole genome shotgun (WGS) entry which is preliminary data.</text>
</comment>
<dbReference type="AlphaFoldDB" id="A0A0F3H229"/>
<dbReference type="InterPro" id="IPR031807">
    <property type="entry name" value="HicB-like"/>
</dbReference>
<dbReference type="InterPro" id="IPR035069">
    <property type="entry name" value="TTHA1013/TTHA0281-like"/>
</dbReference>
<evidence type="ECO:0000313" key="3">
    <source>
        <dbReference type="Proteomes" id="UP000033423"/>
    </source>
</evidence>
<evidence type="ECO:0000259" key="1">
    <source>
        <dbReference type="Pfam" id="PF15919"/>
    </source>
</evidence>
<dbReference type="EMBL" id="LACI01000375">
    <property type="protein sequence ID" value="KJU86978.1"/>
    <property type="molecule type" value="Genomic_DNA"/>
</dbReference>
<reference evidence="2 3" key="1">
    <citation type="submission" date="2015-02" db="EMBL/GenBank/DDBJ databases">
        <title>Single-cell genomics of uncultivated deep-branching MTB reveals a conserved set of magnetosome genes.</title>
        <authorList>
            <person name="Kolinko S."/>
            <person name="Richter M."/>
            <person name="Glockner F.O."/>
            <person name="Brachmann A."/>
            <person name="Schuler D."/>
        </authorList>
    </citation>
    <scope>NUCLEOTIDE SEQUENCE [LARGE SCALE GENOMIC DNA]</scope>
    <source>
        <strain evidence="2">TM-1</strain>
    </source>
</reference>
<organism evidence="2 3">
    <name type="scientific">Candidatus Magnetobacterium bavaricum</name>
    <dbReference type="NCBI Taxonomy" id="29290"/>
    <lineage>
        <taxon>Bacteria</taxon>
        <taxon>Pseudomonadati</taxon>
        <taxon>Nitrospirota</taxon>
        <taxon>Thermodesulfovibrionia</taxon>
        <taxon>Thermodesulfovibrionales</taxon>
        <taxon>Candidatus Magnetobacteriaceae</taxon>
        <taxon>Candidatus Magnetobacterium</taxon>
    </lineage>
</organism>
<name>A0A0F3H229_9BACT</name>
<accession>A0A0F3H229</accession>
<sequence length="50" mass="5606">MPKVIIYPGQDGYWVAECPSLPGCISQGQTRQDAIENIREAIALYIEVLR</sequence>
<evidence type="ECO:0000313" key="2">
    <source>
        <dbReference type="EMBL" id="KJU86978.1"/>
    </source>
</evidence>
<keyword evidence="3" id="KW-1185">Reference proteome</keyword>
<dbReference type="Gene3D" id="3.30.160.250">
    <property type="match status" value="1"/>
</dbReference>
<gene>
    <name evidence="2" type="ORF">MBAV_000829</name>
</gene>
<proteinExistence type="predicted"/>
<dbReference type="Pfam" id="PF15919">
    <property type="entry name" value="HicB_lk_antitox"/>
    <property type="match status" value="1"/>
</dbReference>
<dbReference type="Proteomes" id="UP000033423">
    <property type="component" value="Unassembled WGS sequence"/>
</dbReference>
<dbReference type="PANTHER" id="PTHR34504">
    <property type="entry name" value="ANTITOXIN HICB"/>
    <property type="match status" value="1"/>
</dbReference>
<feature type="domain" description="HicB-like antitoxin of toxin-antitoxin system" evidence="1">
    <location>
        <begin position="4"/>
        <end position="48"/>
    </location>
</feature>
<dbReference type="PANTHER" id="PTHR34504:SF2">
    <property type="entry name" value="UPF0150 PROTEIN SSL0259"/>
    <property type="match status" value="1"/>
</dbReference>